<evidence type="ECO:0000256" key="6">
    <source>
        <dbReference type="SAM" id="MobiDB-lite"/>
    </source>
</evidence>
<evidence type="ECO:0000256" key="3">
    <source>
        <dbReference type="ARBA" id="ARBA00022741"/>
    </source>
</evidence>
<dbReference type="EMBL" id="VXIS01000062">
    <property type="protein sequence ID" value="KAA8908989.1"/>
    <property type="molecule type" value="Genomic_DNA"/>
</dbReference>
<feature type="compositionally biased region" description="Basic and acidic residues" evidence="6">
    <location>
        <begin position="91"/>
        <end position="106"/>
    </location>
</feature>
<dbReference type="Gene3D" id="1.10.510.10">
    <property type="entry name" value="Transferase(Phosphotransferase) domain 1"/>
    <property type="match status" value="1"/>
</dbReference>
<feature type="compositionally biased region" description="Polar residues" evidence="6">
    <location>
        <begin position="35"/>
        <end position="45"/>
    </location>
</feature>
<dbReference type="GO" id="GO:0000776">
    <property type="term" value="C:kinetochore"/>
    <property type="evidence" value="ECO:0007669"/>
    <property type="project" value="TreeGrafter"/>
</dbReference>
<keyword evidence="5" id="KW-0067">ATP-binding</keyword>
<dbReference type="InParanoid" id="A0A5J5EZY2"/>
<dbReference type="OrthoDB" id="20524at2759"/>
<dbReference type="GO" id="GO:0033316">
    <property type="term" value="P:meiotic spindle assembly checkpoint signaling"/>
    <property type="evidence" value="ECO:0007669"/>
    <property type="project" value="TreeGrafter"/>
</dbReference>
<protein>
    <submittedName>
        <fullName evidence="8">Kinase-like domain-containing protein</fullName>
    </submittedName>
</protein>
<dbReference type="CDD" id="cd14131">
    <property type="entry name" value="PKc_Mps1"/>
    <property type="match status" value="1"/>
</dbReference>
<dbReference type="SMART" id="SM00220">
    <property type="entry name" value="S_TKc"/>
    <property type="match status" value="1"/>
</dbReference>
<accession>A0A5J5EZY2</accession>
<evidence type="ECO:0000256" key="1">
    <source>
        <dbReference type="ARBA" id="ARBA00022527"/>
    </source>
</evidence>
<reference evidence="8 9" key="1">
    <citation type="submission" date="2019-09" db="EMBL/GenBank/DDBJ databases">
        <title>Draft genome of the ectomycorrhizal ascomycete Sphaerosporella brunnea.</title>
        <authorList>
            <consortium name="DOE Joint Genome Institute"/>
            <person name="Benucci G.M."/>
            <person name="Marozzi G."/>
            <person name="Antonielli L."/>
            <person name="Sanchez S."/>
            <person name="Marco P."/>
            <person name="Wang X."/>
            <person name="Falini L.B."/>
            <person name="Barry K."/>
            <person name="Haridas S."/>
            <person name="Lipzen A."/>
            <person name="Labutti K."/>
            <person name="Grigoriev I.V."/>
            <person name="Murat C."/>
            <person name="Martin F."/>
            <person name="Albertini E."/>
            <person name="Donnini D."/>
            <person name="Bonito G."/>
        </authorList>
    </citation>
    <scope>NUCLEOTIDE SEQUENCE [LARGE SCALE GENOMIC DNA]</scope>
    <source>
        <strain evidence="8 9">Sb_GMNB300</strain>
    </source>
</reference>
<feature type="compositionally biased region" description="Polar residues" evidence="6">
    <location>
        <begin position="1"/>
        <end position="11"/>
    </location>
</feature>
<dbReference type="Gene3D" id="3.30.200.20">
    <property type="entry name" value="Phosphorylase Kinase, domain 1"/>
    <property type="match status" value="1"/>
</dbReference>
<dbReference type="InterPro" id="IPR011009">
    <property type="entry name" value="Kinase-like_dom_sf"/>
</dbReference>
<feature type="compositionally biased region" description="Polar residues" evidence="6">
    <location>
        <begin position="336"/>
        <end position="351"/>
    </location>
</feature>
<feature type="compositionally biased region" description="Polar residues" evidence="6">
    <location>
        <begin position="121"/>
        <end position="145"/>
    </location>
</feature>
<feature type="region of interest" description="Disordered" evidence="6">
    <location>
        <begin position="1"/>
        <end position="468"/>
    </location>
</feature>
<dbReference type="Proteomes" id="UP000326924">
    <property type="component" value="Unassembled WGS sequence"/>
</dbReference>
<feature type="compositionally biased region" description="Polar residues" evidence="6">
    <location>
        <begin position="295"/>
        <end position="308"/>
    </location>
</feature>
<keyword evidence="4 8" id="KW-0418">Kinase</keyword>
<dbReference type="GO" id="GO:0004674">
    <property type="term" value="F:protein serine/threonine kinase activity"/>
    <property type="evidence" value="ECO:0007669"/>
    <property type="project" value="UniProtKB-KW"/>
</dbReference>
<dbReference type="PANTHER" id="PTHR22974:SF21">
    <property type="entry name" value="DUAL SPECIFICITY PROTEIN KINASE TTK"/>
    <property type="match status" value="1"/>
</dbReference>
<evidence type="ECO:0000313" key="9">
    <source>
        <dbReference type="Proteomes" id="UP000326924"/>
    </source>
</evidence>
<proteinExistence type="predicted"/>
<dbReference type="PROSITE" id="PS00108">
    <property type="entry name" value="PROTEIN_KINASE_ST"/>
    <property type="match status" value="1"/>
</dbReference>
<dbReference type="Pfam" id="PF00069">
    <property type="entry name" value="Pkinase"/>
    <property type="match status" value="1"/>
</dbReference>
<evidence type="ECO:0000256" key="2">
    <source>
        <dbReference type="ARBA" id="ARBA00022679"/>
    </source>
</evidence>
<dbReference type="GO" id="GO:0005634">
    <property type="term" value="C:nucleus"/>
    <property type="evidence" value="ECO:0007669"/>
    <property type="project" value="TreeGrafter"/>
</dbReference>
<dbReference type="GO" id="GO:0004712">
    <property type="term" value="F:protein serine/threonine/tyrosine kinase activity"/>
    <property type="evidence" value="ECO:0007669"/>
    <property type="project" value="TreeGrafter"/>
</dbReference>
<feature type="compositionally biased region" description="Basic and acidic residues" evidence="6">
    <location>
        <begin position="146"/>
        <end position="159"/>
    </location>
</feature>
<evidence type="ECO:0000259" key="7">
    <source>
        <dbReference type="PROSITE" id="PS50011"/>
    </source>
</evidence>
<keyword evidence="1" id="KW-0723">Serine/threonine-protein kinase</keyword>
<keyword evidence="3" id="KW-0547">Nucleotide-binding</keyword>
<keyword evidence="9" id="KW-1185">Reference proteome</keyword>
<dbReference type="FunFam" id="3.30.200.20:FF:000131">
    <property type="entry name" value="Dual specificity protein kinase TTK"/>
    <property type="match status" value="1"/>
</dbReference>
<dbReference type="InterPro" id="IPR000719">
    <property type="entry name" value="Prot_kinase_dom"/>
</dbReference>
<name>A0A5J5EZY2_9PEZI</name>
<dbReference type="InterPro" id="IPR027084">
    <property type="entry name" value="Mps1_cat"/>
</dbReference>
<dbReference type="SUPFAM" id="SSF56112">
    <property type="entry name" value="Protein kinase-like (PK-like)"/>
    <property type="match status" value="1"/>
</dbReference>
<comment type="caution">
    <text evidence="8">The sequence shown here is derived from an EMBL/GenBank/DDBJ whole genome shotgun (WGS) entry which is preliminary data.</text>
</comment>
<evidence type="ECO:0000256" key="5">
    <source>
        <dbReference type="ARBA" id="ARBA00022840"/>
    </source>
</evidence>
<feature type="compositionally biased region" description="Basic and acidic residues" evidence="6">
    <location>
        <begin position="256"/>
        <end position="294"/>
    </location>
</feature>
<gene>
    <name evidence="8" type="ORF">FN846DRAFT_943600</name>
</gene>
<dbReference type="GO" id="GO:0034501">
    <property type="term" value="P:protein localization to kinetochore"/>
    <property type="evidence" value="ECO:0007669"/>
    <property type="project" value="TreeGrafter"/>
</dbReference>
<evidence type="ECO:0000313" key="8">
    <source>
        <dbReference type="EMBL" id="KAA8908989.1"/>
    </source>
</evidence>
<dbReference type="FunFam" id="1.10.510.10:FF:000224">
    <property type="entry name" value="serine/threonine-protein kinase mph1 isoform X1"/>
    <property type="match status" value="1"/>
</dbReference>
<dbReference type="AlphaFoldDB" id="A0A5J5EZY2"/>
<organism evidence="8 9">
    <name type="scientific">Sphaerosporella brunnea</name>
    <dbReference type="NCBI Taxonomy" id="1250544"/>
    <lineage>
        <taxon>Eukaryota</taxon>
        <taxon>Fungi</taxon>
        <taxon>Dikarya</taxon>
        <taxon>Ascomycota</taxon>
        <taxon>Pezizomycotina</taxon>
        <taxon>Pezizomycetes</taxon>
        <taxon>Pezizales</taxon>
        <taxon>Pyronemataceae</taxon>
        <taxon>Sphaerosporella</taxon>
    </lineage>
</organism>
<feature type="compositionally biased region" description="Low complexity" evidence="6">
    <location>
        <begin position="374"/>
        <end position="386"/>
    </location>
</feature>
<sequence>MQTETAANQSPLAGLYRSTRQRRSSPLAATRASRRSSPLSYTGQESPIRAPLVSTLDNADDSDDEGKAPQLSALARMLLDEFPEPGASSEAKVEEKKEEKPDEGLRRSPLSRYSVSRKRITWSQSSPDSTELPTRTSSSQGSQKYASREGSPDHPDRPTWQEFVTPALPTRYGRRAMSNSNYSRTEGALSNGSSQDAEEQQQPETRYTGYASVFRPTTGTTTGGFLPSTTASAMRWKRVGRGMLGPVGGAPRRGPRRESDQSSGEEQREQGEERGSSSPEDAPRERTSSEEAHSGSRSRPSSLDTTPQDEGKADVSMEEPEPVPTVPRRSRRASPESLSDQYKMSIYNSGSHDADMGQPPSPQPIESKLSMSRAVAVAAPATAPATKSDKENMPPPTFRRPVVKRLDTSSEKPPVFQATPVSPVSMHPLPPSPVPEKGRVLSHKTSNTPIRPQPARPAPPPPPPKMSMLEAVTATAGAATTTSSQNARRNRSTVLINGKPYRRLDAIGKGGSCKVYKVMAENHKMFAMKKVAFHERDGEAAIRGYKGEIELLKKLSGEERVIRLYDYELNEEKQTLTMLMECGETDFANLLTLRHCNEDSQLDTSFVRYYWREMLQCVDIVHQYNVIHSDLKPANFLLVRGKLKLIDFGIANAIQDDTVNVHRESQIGTLNYMSPEAIVDINASSGKPMASVGAPRLMKLGAPSDVWSLGCILYQMTYGKTPFYHLTSMYQKISAIPDPRHAIEYPSTGIGGVSVPRSLINTIKGCLERDKDKRLTIRQMLSDEDPFLNPDKIKKDHVDISEDMIRMLLENAVEQVERTGAPNKATIAGWAKDVYLKLERRMESQRPGHR</sequence>
<dbReference type="PANTHER" id="PTHR22974">
    <property type="entry name" value="MIXED LINEAGE PROTEIN KINASE"/>
    <property type="match status" value="1"/>
</dbReference>
<feature type="compositionally biased region" description="Polar residues" evidence="6">
    <location>
        <begin position="177"/>
        <end position="195"/>
    </location>
</feature>
<keyword evidence="2" id="KW-0808">Transferase</keyword>
<feature type="domain" description="Protein kinase" evidence="7">
    <location>
        <begin position="501"/>
        <end position="788"/>
    </location>
</feature>
<dbReference type="GO" id="GO:0098813">
    <property type="term" value="P:nuclear chromosome segregation"/>
    <property type="evidence" value="ECO:0007669"/>
    <property type="project" value="UniProtKB-ARBA"/>
</dbReference>
<evidence type="ECO:0000256" key="4">
    <source>
        <dbReference type="ARBA" id="ARBA00022777"/>
    </source>
</evidence>
<dbReference type="PROSITE" id="PS50011">
    <property type="entry name" value="PROTEIN_KINASE_DOM"/>
    <property type="match status" value="1"/>
</dbReference>
<dbReference type="GO" id="GO:0007094">
    <property type="term" value="P:mitotic spindle assembly checkpoint signaling"/>
    <property type="evidence" value="ECO:0007669"/>
    <property type="project" value="TreeGrafter"/>
</dbReference>
<dbReference type="InterPro" id="IPR008271">
    <property type="entry name" value="Ser/Thr_kinase_AS"/>
</dbReference>
<feature type="compositionally biased region" description="Pro residues" evidence="6">
    <location>
        <begin position="451"/>
        <end position="465"/>
    </location>
</feature>
<dbReference type="GO" id="GO:0005524">
    <property type="term" value="F:ATP binding"/>
    <property type="evidence" value="ECO:0007669"/>
    <property type="project" value="UniProtKB-KW"/>
</dbReference>